<gene>
    <name evidence="3" type="ORF">SAMN04487865_11531</name>
</gene>
<evidence type="ECO:0000256" key="1">
    <source>
        <dbReference type="SAM" id="Phobius"/>
    </source>
</evidence>
<feature type="domain" description="HTH luxR-type" evidence="2">
    <location>
        <begin position="374"/>
        <end position="437"/>
    </location>
</feature>
<feature type="transmembrane region" description="Helical" evidence="1">
    <location>
        <begin position="181"/>
        <end position="199"/>
    </location>
</feature>
<feature type="transmembrane region" description="Helical" evidence="1">
    <location>
        <begin position="267"/>
        <end position="285"/>
    </location>
</feature>
<dbReference type="Gene3D" id="1.10.10.10">
    <property type="entry name" value="Winged helix-like DNA-binding domain superfamily/Winged helix DNA-binding domain"/>
    <property type="match status" value="1"/>
</dbReference>
<feature type="transmembrane region" description="Helical" evidence="1">
    <location>
        <begin position="238"/>
        <end position="261"/>
    </location>
</feature>
<dbReference type="EMBL" id="FOSF01000153">
    <property type="protein sequence ID" value="SFK62468.1"/>
    <property type="molecule type" value="Genomic_DNA"/>
</dbReference>
<dbReference type="Pfam" id="PF00196">
    <property type="entry name" value="GerE"/>
    <property type="match status" value="1"/>
</dbReference>
<feature type="transmembrane region" description="Helical" evidence="1">
    <location>
        <begin position="51"/>
        <end position="69"/>
    </location>
</feature>
<keyword evidence="1" id="KW-0472">Membrane</keyword>
<dbReference type="AlphaFoldDB" id="A0A662ZDM9"/>
<feature type="non-terminal residue" evidence="3">
    <location>
        <position position="1"/>
    </location>
</feature>
<dbReference type="InterPro" id="IPR000792">
    <property type="entry name" value="Tscrpt_reg_LuxR_C"/>
</dbReference>
<keyword evidence="1" id="KW-1133">Transmembrane helix</keyword>
<dbReference type="RefSeq" id="WP_218148756.1">
    <property type="nucleotide sequence ID" value="NZ_FOSF01000153.1"/>
</dbReference>
<reference evidence="3 4" key="1">
    <citation type="submission" date="2016-10" db="EMBL/GenBank/DDBJ databases">
        <authorList>
            <person name="Varghese N."/>
            <person name="Submissions S."/>
        </authorList>
    </citation>
    <scope>NUCLEOTIDE SEQUENCE [LARGE SCALE GENOMIC DNA]</scope>
    <source>
        <strain evidence="3 4">22B</strain>
    </source>
</reference>
<organism evidence="3 4">
    <name type="scientific">Succinivibrio dextrinosolvens</name>
    <dbReference type="NCBI Taxonomy" id="83771"/>
    <lineage>
        <taxon>Bacteria</taxon>
        <taxon>Pseudomonadati</taxon>
        <taxon>Pseudomonadota</taxon>
        <taxon>Gammaproteobacteria</taxon>
        <taxon>Aeromonadales</taxon>
        <taxon>Succinivibrionaceae</taxon>
        <taxon>Succinivibrio</taxon>
    </lineage>
</organism>
<accession>A0A662ZDM9</accession>
<feature type="transmembrane region" description="Helical" evidence="1">
    <location>
        <begin position="81"/>
        <end position="99"/>
    </location>
</feature>
<evidence type="ECO:0000313" key="3">
    <source>
        <dbReference type="EMBL" id="SFK62468.1"/>
    </source>
</evidence>
<dbReference type="PROSITE" id="PS50043">
    <property type="entry name" value="HTH_LUXR_2"/>
    <property type="match status" value="1"/>
</dbReference>
<feature type="transmembrane region" description="Helical" evidence="1">
    <location>
        <begin position="120"/>
        <end position="137"/>
    </location>
</feature>
<evidence type="ECO:0000313" key="4">
    <source>
        <dbReference type="Proteomes" id="UP000243374"/>
    </source>
</evidence>
<feature type="transmembrane region" description="Helical" evidence="1">
    <location>
        <begin position="157"/>
        <end position="174"/>
    </location>
</feature>
<keyword evidence="4" id="KW-1185">Reference proteome</keyword>
<feature type="transmembrane region" description="Helical" evidence="1">
    <location>
        <begin position="16"/>
        <end position="39"/>
    </location>
</feature>
<dbReference type="InterPro" id="IPR036388">
    <property type="entry name" value="WH-like_DNA-bd_sf"/>
</dbReference>
<dbReference type="SMART" id="SM00421">
    <property type="entry name" value="HTH_LUXR"/>
    <property type="match status" value="1"/>
</dbReference>
<proteinExistence type="predicted"/>
<dbReference type="SUPFAM" id="SSF46894">
    <property type="entry name" value="C-terminal effector domain of the bipartite response regulators"/>
    <property type="match status" value="1"/>
</dbReference>
<feature type="transmembrane region" description="Helical" evidence="1">
    <location>
        <begin position="205"/>
        <end position="226"/>
    </location>
</feature>
<dbReference type="GO" id="GO:0006355">
    <property type="term" value="P:regulation of DNA-templated transcription"/>
    <property type="evidence" value="ECO:0007669"/>
    <property type="project" value="InterPro"/>
</dbReference>
<dbReference type="InterPro" id="IPR016032">
    <property type="entry name" value="Sig_transdc_resp-reg_C-effctor"/>
</dbReference>
<sequence>TRILIWLCIYNKLSDLSIVNTMLIVLYALDLGYISAFAFYRGLKLTPRNRFARYIGFSLAFAVLLTMIIGRLPLTPVSSNFYLGIVCQVLIILFFRIKIEGQQLELTERKVRISPGMRRYLKNGIIMVSVLSFLHGMTDGVDYFIFKNSEVDVVHEYYRLFYVLSLITAAILYDKFKYYQMLLAILATGLLILTFQLYNTEYFNVVHYLDSICSGFILVFIMNIFAEASAVTDKPWMWCNLGRIIQFALNSIGSVISVWLLEQNLTATSQFIFMILLCVLIFMLYHGSMNYQIEKQYRTLSMRLNKELEKSRPTAVEDVNNSKAKDFNRVISSESYKRVSITNRLLINSHKNKQGKKENHIQSQNESLQNDLKDFISAYDLTSKESDILKEIIQLKSIKDMAVELDITERTVKYRISRIFEKTGTKNQRELLKKINE</sequence>
<dbReference type="GO" id="GO:0003677">
    <property type="term" value="F:DNA binding"/>
    <property type="evidence" value="ECO:0007669"/>
    <property type="project" value="InterPro"/>
</dbReference>
<name>A0A662ZDM9_9GAMM</name>
<evidence type="ECO:0000259" key="2">
    <source>
        <dbReference type="PROSITE" id="PS50043"/>
    </source>
</evidence>
<dbReference type="Proteomes" id="UP000243374">
    <property type="component" value="Unassembled WGS sequence"/>
</dbReference>
<protein>
    <submittedName>
        <fullName evidence="3">Regulatory protein, luxR family</fullName>
    </submittedName>
</protein>
<keyword evidence="1" id="KW-0812">Transmembrane</keyword>